<dbReference type="PANTHER" id="PTHR35011">
    <property type="entry name" value="2,3-DIKETO-L-GULONATE TRAP TRANSPORTER SMALL PERMEASE PROTEIN YIAM"/>
    <property type="match status" value="1"/>
</dbReference>
<dbReference type="Proteomes" id="UP000759443">
    <property type="component" value="Unassembled WGS sequence"/>
</dbReference>
<comment type="caution">
    <text evidence="11">The sequence shown here is derived from an EMBL/GenBank/DDBJ whole genome shotgun (WGS) entry which is preliminary data.</text>
</comment>
<comment type="function">
    <text evidence="9">Part of the tripartite ATP-independent periplasmic (TRAP) transport system.</text>
</comment>
<evidence type="ECO:0000256" key="7">
    <source>
        <dbReference type="ARBA" id="ARBA00023136"/>
    </source>
</evidence>
<evidence type="ECO:0000256" key="4">
    <source>
        <dbReference type="ARBA" id="ARBA00022519"/>
    </source>
</evidence>
<evidence type="ECO:0000256" key="9">
    <source>
        <dbReference type="RuleBase" id="RU369079"/>
    </source>
</evidence>
<keyword evidence="3" id="KW-1003">Cell membrane</keyword>
<dbReference type="EMBL" id="JAGGJU010000002">
    <property type="protein sequence ID" value="MBP1849599.1"/>
    <property type="molecule type" value="Genomic_DNA"/>
</dbReference>
<dbReference type="PANTHER" id="PTHR35011:SF2">
    <property type="entry name" value="2,3-DIKETO-L-GULONATE TRAP TRANSPORTER SMALL PERMEASE PROTEIN YIAM"/>
    <property type="match status" value="1"/>
</dbReference>
<evidence type="ECO:0000256" key="2">
    <source>
        <dbReference type="ARBA" id="ARBA00022448"/>
    </source>
</evidence>
<keyword evidence="4 9" id="KW-0997">Cell inner membrane</keyword>
<organism evidence="11 12">
    <name type="scientific">Rhizobium halophytocola</name>
    <dbReference type="NCBI Taxonomy" id="735519"/>
    <lineage>
        <taxon>Bacteria</taxon>
        <taxon>Pseudomonadati</taxon>
        <taxon>Pseudomonadota</taxon>
        <taxon>Alphaproteobacteria</taxon>
        <taxon>Hyphomicrobiales</taxon>
        <taxon>Rhizobiaceae</taxon>
        <taxon>Rhizobium/Agrobacterium group</taxon>
        <taxon>Rhizobium</taxon>
    </lineage>
</organism>
<comment type="subunit">
    <text evidence="9">The complex comprises the extracytoplasmic solute receptor protein and the two transmembrane proteins.</text>
</comment>
<name>A0ABS4DV74_9HYPH</name>
<feature type="transmembrane region" description="Helical" evidence="9">
    <location>
        <begin position="132"/>
        <end position="152"/>
    </location>
</feature>
<dbReference type="InterPro" id="IPR055348">
    <property type="entry name" value="DctQ"/>
</dbReference>
<keyword evidence="2 9" id="KW-0813">Transport</keyword>
<evidence type="ECO:0000256" key="5">
    <source>
        <dbReference type="ARBA" id="ARBA00022692"/>
    </source>
</evidence>
<gene>
    <name evidence="11" type="ORF">J2Z17_001020</name>
</gene>
<keyword evidence="6 9" id="KW-1133">Transmembrane helix</keyword>
<accession>A0ABS4DV74</accession>
<dbReference type="RefSeq" id="WP_209942802.1">
    <property type="nucleotide sequence ID" value="NZ_JAGGJU010000002.1"/>
</dbReference>
<comment type="similarity">
    <text evidence="8 9">Belongs to the TRAP transporter small permease family.</text>
</comment>
<feature type="domain" description="Tripartite ATP-independent periplasmic transporters DctQ component" evidence="10">
    <location>
        <begin position="26"/>
        <end position="147"/>
    </location>
</feature>
<comment type="subcellular location">
    <subcellularLocation>
        <location evidence="1 9">Cell inner membrane</location>
        <topology evidence="1 9">Multi-pass membrane protein</topology>
    </subcellularLocation>
</comment>
<protein>
    <recommendedName>
        <fullName evidence="9">TRAP transporter small permease protein</fullName>
    </recommendedName>
</protein>
<feature type="transmembrane region" description="Helical" evidence="9">
    <location>
        <begin position="12"/>
        <end position="32"/>
    </location>
</feature>
<evidence type="ECO:0000256" key="8">
    <source>
        <dbReference type="ARBA" id="ARBA00038436"/>
    </source>
</evidence>
<dbReference type="Pfam" id="PF04290">
    <property type="entry name" value="DctQ"/>
    <property type="match status" value="1"/>
</dbReference>
<evidence type="ECO:0000256" key="3">
    <source>
        <dbReference type="ARBA" id="ARBA00022475"/>
    </source>
</evidence>
<evidence type="ECO:0000256" key="1">
    <source>
        <dbReference type="ARBA" id="ARBA00004429"/>
    </source>
</evidence>
<proteinExistence type="inferred from homology"/>
<keyword evidence="12" id="KW-1185">Reference proteome</keyword>
<evidence type="ECO:0000256" key="6">
    <source>
        <dbReference type="ARBA" id="ARBA00022989"/>
    </source>
</evidence>
<keyword evidence="7 9" id="KW-0472">Membrane</keyword>
<keyword evidence="5 9" id="KW-0812">Transmembrane</keyword>
<evidence type="ECO:0000313" key="11">
    <source>
        <dbReference type="EMBL" id="MBP1849599.1"/>
    </source>
</evidence>
<evidence type="ECO:0000259" key="10">
    <source>
        <dbReference type="Pfam" id="PF04290"/>
    </source>
</evidence>
<sequence length="170" mass="18891">MKFLFDLTGRLSQALAALAKLLIGAMILIVIADVVIRNLDLKPISWGVSVSEYILLYVTFLPMPWLVHNKGHVFVEFLRNLLPPGGRAVLEKVVYLVCVALCLVLGFIAVTSLIGTAASGEYETRSFDMPKWAVFLPMAIGFFVSAIEWLRYLMGHASLYDLDPLEMEGL</sequence>
<feature type="transmembrane region" description="Helical" evidence="9">
    <location>
        <begin position="44"/>
        <end position="67"/>
    </location>
</feature>
<reference evidence="11 12" key="1">
    <citation type="submission" date="2021-03" db="EMBL/GenBank/DDBJ databases">
        <title>Genomic Encyclopedia of Type Strains, Phase IV (KMG-IV): sequencing the most valuable type-strain genomes for metagenomic binning, comparative biology and taxonomic classification.</title>
        <authorList>
            <person name="Goeker M."/>
        </authorList>
    </citation>
    <scope>NUCLEOTIDE SEQUENCE [LARGE SCALE GENOMIC DNA]</scope>
    <source>
        <strain evidence="11 12">DSM 21600</strain>
    </source>
</reference>
<dbReference type="InterPro" id="IPR007387">
    <property type="entry name" value="TRAP_DctQ"/>
</dbReference>
<evidence type="ECO:0000313" key="12">
    <source>
        <dbReference type="Proteomes" id="UP000759443"/>
    </source>
</evidence>
<feature type="transmembrane region" description="Helical" evidence="9">
    <location>
        <begin position="93"/>
        <end position="120"/>
    </location>
</feature>